<evidence type="ECO:0000313" key="5">
    <source>
        <dbReference type="Proteomes" id="UP000504610"/>
    </source>
</evidence>
<dbReference type="RefSeq" id="XP_018471716.2">
    <property type="nucleotide sequence ID" value="XM_018616214.2"/>
</dbReference>
<feature type="region of interest" description="VHIID" evidence="3">
    <location>
        <begin position="312"/>
        <end position="377"/>
    </location>
</feature>
<evidence type="ECO:0000256" key="1">
    <source>
        <dbReference type="ARBA" id="ARBA00023015"/>
    </source>
</evidence>
<dbReference type="PANTHER" id="PTHR31636">
    <property type="entry name" value="OSJNBA0084A10.13 PROTEIN-RELATED"/>
    <property type="match status" value="1"/>
</dbReference>
<comment type="caution">
    <text evidence="3">Lacks conserved residue(s) required for the propagation of feature annotation.</text>
</comment>
<dbReference type="KEGG" id="rsz:108843115"/>
<feature type="region of interest" description="Disordered" evidence="4">
    <location>
        <begin position="148"/>
        <end position="181"/>
    </location>
</feature>
<keyword evidence="5" id="KW-1185">Reference proteome</keyword>
<evidence type="ECO:0000256" key="3">
    <source>
        <dbReference type="PROSITE-ProRule" id="PRU01191"/>
    </source>
</evidence>
<accession>A0A6J0MJQ1</accession>
<gene>
    <name evidence="6" type="primary">LOC108843115</name>
</gene>
<feature type="compositionally biased region" description="Basic and acidic residues" evidence="4">
    <location>
        <begin position="157"/>
        <end position="166"/>
    </location>
</feature>
<feature type="region of interest" description="Leucine repeat II (LRII)" evidence="3">
    <location>
        <begin position="393"/>
        <end position="425"/>
    </location>
</feature>
<feature type="short sequence motif" description="VHIID" evidence="3">
    <location>
        <begin position="343"/>
        <end position="347"/>
    </location>
</feature>
<feature type="region of interest" description="SAW" evidence="3">
    <location>
        <begin position="531"/>
        <end position="606"/>
    </location>
</feature>
<evidence type="ECO:0000313" key="6">
    <source>
        <dbReference type="RefSeq" id="XP_018471716.2"/>
    </source>
</evidence>
<dbReference type="Proteomes" id="UP000504610">
    <property type="component" value="Chromosome 2"/>
</dbReference>
<dbReference type="InterPro" id="IPR005202">
    <property type="entry name" value="TF_GRAS"/>
</dbReference>
<dbReference type="Pfam" id="PF03514">
    <property type="entry name" value="GRAS"/>
    <property type="match status" value="1"/>
</dbReference>
<dbReference type="AlphaFoldDB" id="A0A6J0MJQ1"/>
<evidence type="ECO:0000256" key="4">
    <source>
        <dbReference type="SAM" id="MobiDB-lite"/>
    </source>
</evidence>
<dbReference type="OrthoDB" id="47276at2759"/>
<feature type="region of interest" description="Disordered" evidence="4">
    <location>
        <begin position="206"/>
        <end position="231"/>
    </location>
</feature>
<reference evidence="6" key="2">
    <citation type="submission" date="2025-08" db="UniProtKB">
        <authorList>
            <consortium name="RefSeq"/>
        </authorList>
    </citation>
    <scope>IDENTIFICATION</scope>
    <source>
        <tissue evidence="6">Leaf</tissue>
    </source>
</reference>
<dbReference type="PROSITE" id="PS50985">
    <property type="entry name" value="GRAS"/>
    <property type="match status" value="1"/>
</dbReference>
<keyword evidence="1" id="KW-0805">Transcription regulation</keyword>
<reference evidence="5" key="1">
    <citation type="journal article" date="2019" name="Database">
        <title>The radish genome database (RadishGD): an integrated information resource for radish genomics.</title>
        <authorList>
            <person name="Yu H.J."/>
            <person name="Baek S."/>
            <person name="Lee Y.J."/>
            <person name="Cho A."/>
            <person name="Mun J.H."/>
        </authorList>
    </citation>
    <scope>NUCLEOTIDE SEQUENCE [LARGE SCALE GENOMIC DNA]</scope>
    <source>
        <strain evidence="5">cv. WK10039</strain>
    </source>
</reference>
<feature type="region of interest" description="Disordered" evidence="4">
    <location>
        <begin position="41"/>
        <end position="64"/>
    </location>
</feature>
<sequence>MDAILQVPVDGFRLDNGSGSCCKPRNNLDSGTSRFTCFKESESQSLSSPTESTESQNPCSTEESTVCSTNHPVLKYINDMLMEEDIEEQSCMLEDSLALQAAQRSFFEVLHQDQTPPPPPPPEQISGDQDNCSIENFSSITSLLQQPTLGFTEISEESTRRYRLRGDDDEEDDLESERRSKLPAISAVDELAEKLEEVLLVCQKNDHGEATPNKTGRAKGSLNRSKAQKSDQPVDMRNLLMQCAQAVASFDQSRAFEKLKEIREHSSSHGDATQRLGYHFAEALEARITGTTKTPGFDVLGRTPMIDILKAYKEFVQSCPTLAMCYYTANRTIFELASKATTLHIVDFGILYGFQWPCLIQALSTRPGGPPKLRVTGIELPQPGFRPSERVEETGRRLKRFCDKFSVPFEYNFIAKAWDTITLDELVINSGETTVVNCILRLQYTPDETVSLNSPRDTALRLFRDINPDLFVFAEINGMYNSPFFLTRFREAMFHCSSLFDMFESNISEENDCRTLVERELIIKDAMSVIACEGAERFARPETYKQWQVRILRAGFRPAKLNKQIMKEGKELVRERYHKDFVIDNDNHWMFQGWKGRVLYALSCWKPAKKQ</sequence>
<feature type="region of interest" description="Disordered" evidence="4">
    <location>
        <begin position="111"/>
        <end position="132"/>
    </location>
</feature>
<proteinExistence type="inferred from homology"/>
<organism evidence="5 6">
    <name type="scientific">Raphanus sativus</name>
    <name type="common">Radish</name>
    <name type="synonym">Raphanus raphanistrum var. sativus</name>
    <dbReference type="NCBI Taxonomy" id="3726"/>
    <lineage>
        <taxon>Eukaryota</taxon>
        <taxon>Viridiplantae</taxon>
        <taxon>Streptophyta</taxon>
        <taxon>Embryophyta</taxon>
        <taxon>Tracheophyta</taxon>
        <taxon>Spermatophyta</taxon>
        <taxon>Magnoliopsida</taxon>
        <taxon>eudicotyledons</taxon>
        <taxon>Gunneridae</taxon>
        <taxon>Pentapetalae</taxon>
        <taxon>rosids</taxon>
        <taxon>malvids</taxon>
        <taxon>Brassicales</taxon>
        <taxon>Brassicaceae</taxon>
        <taxon>Brassiceae</taxon>
        <taxon>Raphanus</taxon>
    </lineage>
</organism>
<feature type="compositionally biased region" description="Low complexity" evidence="4">
    <location>
        <begin position="43"/>
        <end position="56"/>
    </location>
</feature>
<protein>
    <submittedName>
        <fullName evidence="6">Scarecrow-like protein 30 isoform X1</fullName>
    </submittedName>
</protein>
<keyword evidence="2" id="KW-0804">Transcription</keyword>
<dbReference type="GeneID" id="108843115"/>
<evidence type="ECO:0000256" key="2">
    <source>
        <dbReference type="ARBA" id="ARBA00023163"/>
    </source>
</evidence>
<name>A0A6J0MJQ1_RAPSA</name>
<comment type="similarity">
    <text evidence="3">Belongs to the GRAS family.</text>
</comment>